<organism evidence="1 2">
    <name type="scientific">Kibdelosporangium philippinense</name>
    <dbReference type="NCBI Taxonomy" id="211113"/>
    <lineage>
        <taxon>Bacteria</taxon>
        <taxon>Bacillati</taxon>
        <taxon>Actinomycetota</taxon>
        <taxon>Actinomycetes</taxon>
        <taxon>Pseudonocardiales</taxon>
        <taxon>Pseudonocardiaceae</taxon>
        <taxon>Kibdelosporangium</taxon>
    </lineage>
</organism>
<reference evidence="1 2" key="1">
    <citation type="submission" date="2021-12" db="EMBL/GenBank/DDBJ databases">
        <title>Genome sequence of Kibdelosporangium philippinense ATCC 49844.</title>
        <authorList>
            <person name="Fedorov E.A."/>
            <person name="Omeragic M."/>
            <person name="Shalygina K.F."/>
            <person name="Maclea K.S."/>
        </authorList>
    </citation>
    <scope>NUCLEOTIDE SEQUENCE [LARGE SCALE GENOMIC DNA]</scope>
    <source>
        <strain evidence="1 2">ATCC 49844</strain>
    </source>
</reference>
<accession>A0ABS8Z622</accession>
<comment type="caution">
    <text evidence="1">The sequence shown here is derived from an EMBL/GenBank/DDBJ whole genome shotgun (WGS) entry which is preliminary data.</text>
</comment>
<dbReference type="SUPFAM" id="SSF51679">
    <property type="entry name" value="Bacterial luciferase-like"/>
    <property type="match status" value="1"/>
</dbReference>
<name>A0ABS8Z622_9PSEU</name>
<evidence type="ECO:0008006" key="3">
    <source>
        <dbReference type="Google" id="ProtNLM"/>
    </source>
</evidence>
<protein>
    <recommendedName>
        <fullName evidence="3">LLM class flavin-dependent oxidoreductase</fullName>
    </recommendedName>
</protein>
<keyword evidence="2" id="KW-1185">Reference proteome</keyword>
<sequence length="131" mass="13966">MPAVTRPPFWIGNASPAAIERTVRYGDGWFPSLITSEEVAKGAKQLSGRTVAIGATGRLGTDDTRTEIAMSISQAYGMPIERATTIPITGCRERVAERLAAYEAAGAQHMVFGISGGDWLKQCELLADAIP</sequence>
<dbReference type="RefSeq" id="WP_233724872.1">
    <property type="nucleotide sequence ID" value="NZ_JAJVCN010000001.1"/>
</dbReference>
<proteinExistence type="predicted"/>
<dbReference type="Proteomes" id="UP001521150">
    <property type="component" value="Unassembled WGS sequence"/>
</dbReference>
<evidence type="ECO:0000313" key="1">
    <source>
        <dbReference type="EMBL" id="MCE7003338.1"/>
    </source>
</evidence>
<gene>
    <name evidence="1" type="ORF">LWC34_10940</name>
</gene>
<dbReference type="EMBL" id="JAJVCN010000001">
    <property type="protein sequence ID" value="MCE7003338.1"/>
    <property type="molecule type" value="Genomic_DNA"/>
</dbReference>
<dbReference type="Gene3D" id="3.20.20.30">
    <property type="entry name" value="Luciferase-like domain"/>
    <property type="match status" value="1"/>
</dbReference>
<evidence type="ECO:0000313" key="2">
    <source>
        <dbReference type="Proteomes" id="UP001521150"/>
    </source>
</evidence>
<dbReference type="InterPro" id="IPR036661">
    <property type="entry name" value="Luciferase-like_sf"/>
</dbReference>